<feature type="non-terminal residue" evidence="1">
    <location>
        <position position="140"/>
    </location>
</feature>
<dbReference type="AlphaFoldDB" id="A0A0B2VFL5"/>
<comment type="caution">
    <text evidence="1">The sequence shown here is derived from an EMBL/GenBank/DDBJ whole genome shotgun (WGS) entry which is preliminary data.</text>
</comment>
<dbReference type="EMBL" id="JPKZ01001747">
    <property type="protein sequence ID" value="KHN80358.1"/>
    <property type="molecule type" value="Genomic_DNA"/>
</dbReference>
<organism evidence="1 2">
    <name type="scientific">Toxocara canis</name>
    <name type="common">Canine roundworm</name>
    <dbReference type="NCBI Taxonomy" id="6265"/>
    <lineage>
        <taxon>Eukaryota</taxon>
        <taxon>Metazoa</taxon>
        <taxon>Ecdysozoa</taxon>
        <taxon>Nematoda</taxon>
        <taxon>Chromadorea</taxon>
        <taxon>Rhabditida</taxon>
        <taxon>Spirurina</taxon>
        <taxon>Ascaridomorpha</taxon>
        <taxon>Ascaridoidea</taxon>
        <taxon>Toxocaridae</taxon>
        <taxon>Toxocara</taxon>
    </lineage>
</organism>
<dbReference type="Proteomes" id="UP000031036">
    <property type="component" value="Unassembled WGS sequence"/>
</dbReference>
<evidence type="ECO:0000313" key="2">
    <source>
        <dbReference type="Proteomes" id="UP000031036"/>
    </source>
</evidence>
<protein>
    <submittedName>
        <fullName evidence="1">Uncharacterized protein</fullName>
    </submittedName>
</protein>
<reference evidence="1 2" key="1">
    <citation type="submission" date="2014-11" db="EMBL/GenBank/DDBJ databases">
        <title>Genetic blueprint of the zoonotic pathogen Toxocara canis.</title>
        <authorList>
            <person name="Zhu X.-Q."/>
            <person name="Korhonen P.K."/>
            <person name="Cai H."/>
            <person name="Young N.D."/>
            <person name="Nejsum P."/>
            <person name="von Samson-Himmelstjerna G."/>
            <person name="Boag P.R."/>
            <person name="Tan P."/>
            <person name="Li Q."/>
            <person name="Min J."/>
            <person name="Yang Y."/>
            <person name="Wang X."/>
            <person name="Fang X."/>
            <person name="Hall R.S."/>
            <person name="Hofmann A."/>
            <person name="Sternberg P.W."/>
            <person name="Jex A.R."/>
            <person name="Gasser R.B."/>
        </authorList>
    </citation>
    <scope>NUCLEOTIDE SEQUENCE [LARGE SCALE GENOMIC DNA]</scope>
    <source>
        <strain evidence="1">PN_DK_2014</strain>
    </source>
</reference>
<sequence>MLQQHFNRVPQQDCYKKKINSARPNISNVSFMNMAQDKAYLIRRSTDVGGGLQSEWRQQSRLERMCGHIHLNIVNSSSAVRIVQHNCYMSLHNSCKHRNNRTIKKTDGTMRLLLATAKQNGPTKSTALNCSLAKRPFEEC</sequence>
<evidence type="ECO:0000313" key="1">
    <source>
        <dbReference type="EMBL" id="KHN80358.1"/>
    </source>
</evidence>
<keyword evidence="2" id="KW-1185">Reference proteome</keyword>
<accession>A0A0B2VFL5</accession>
<gene>
    <name evidence="1" type="ORF">Tcan_01206</name>
</gene>
<proteinExistence type="predicted"/>
<name>A0A0B2VFL5_TOXCA</name>